<keyword evidence="3" id="KW-1185">Reference proteome</keyword>
<sequence length="592" mass="65744">MLGQVVQLENDTVIVESDGTQFEASITDVAEVAPVVALLLLSVSSEKREWSFDEVEAVGAQVLDRVLDPGDCVATRDVGEILDDLVTSDCIPDGNSTREWIDPTTGHKESFQLQHAIDNVYYGGVDTEVATVGSLFCRPPPTRNTGESQILNPLHSDDGCPIFDPYTDDDARSTSDTPAPKALRSRVPSTSKRPRPLHAQEDDEVSPLQHTRLNEASPDIDKDAFSVDKLKEDHVLLNRFFQIRETSTRKQVGPNRYEAEKLPAGASLVARSQNQSETKTKYRFTPASDHQLLHDKLTSAHHRGKDPAVYVTSQIRAEAVLYKTLPGTLTRAYDWGFGVEGLSITHFKFMDRKQRMQWINAGGANFANFSATADFEPAPHITTIPEVVDAARVFGTFVRKFCVPSAAELVEAIIAFTETKIVRMRWDADDVMEFVYWVNDVLDNFRSVVAGCSDMQISQVRNRCRLDDPLLQEIIQDIQKRRVLGLEEKAATTTTVATCSNISIPPTTHSTSLRTRGTKKGHGPIPPKVLQRLPKQFDTSSGSTLRLCMRFFYQFQGASQKILEVVTKAEHILCLSHLTPSSNLRSKSGSEA</sequence>
<dbReference type="EMBL" id="NBNE01001424">
    <property type="protein sequence ID" value="OWZ14077.1"/>
    <property type="molecule type" value="Genomic_DNA"/>
</dbReference>
<dbReference type="Proteomes" id="UP000198211">
    <property type="component" value="Unassembled WGS sequence"/>
</dbReference>
<dbReference type="AlphaFoldDB" id="A0A225WAN6"/>
<evidence type="ECO:0000256" key="1">
    <source>
        <dbReference type="SAM" id="MobiDB-lite"/>
    </source>
</evidence>
<name>A0A225WAN6_9STRA</name>
<feature type="region of interest" description="Disordered" evidence="1">
    <location>
        <begin position="507"/>
        <end position="528"/>
    </location>
</feature>
<gene>
    <name evidence="2" type="ORF">PHMEG_00012499</name>
</gene>
<accession>A0A225WAN6</accession>
<reference evidence="3" key="1">
    <citation type="submission" date="2017-03" db="EMBL/GenBank/DDBJ databases">
        <title>Phytopthora megakarya and P. palmivora, two closely related causual agents of cacao black pod achieved similar genome size and gene model numbers by different mechanisms.</title>
        <authorList>
            <person name="Ali S."/>
            <person name="Shao J."/>
            <person name="Larry D.J."/>
            <person name="Kronmiller B."/>
            <person name="Shen D."/>
            <person name="Strem M.D."/>
            <person name="Melnick R.L."/>
            <person name="Guiltinan M.J."/>
            <person name="Tyler B.M."/>
            <person name="Meinhardt L.W."/>
            <person name="Bailey B.A."/>
        </authorList>
    </citation>
    <scope>NUCLEOTIDE SEQUENCE [LARGE SCALE GENOMIC DNA]</scope>
    <source>
        <strain evidence="3">zdho120</strain>
    </source>
</reference>
<comment type="caution">
    <text evidence="2">The sequence shown here is derived from an EMBL/GenBank/DDBJ whole genome shotgun (WGS) entry which is preliminary data.</text>
</comment>
<protein>
    <submittedName>
        <fullName evidence="2">Uncharacterized protein</fullName>
    </submittedName>
</protein>
<dbReference type="OrthoDB" id="145942at2759"/>
<proteinExistence type="predicted"/>
<evidence type="ECO:0000313" key="3">
    <source>
        <dbReference type="Proteomes" id="UP000198211"/>
    </source>
</evidence>
<feature type="region of interest" description="Disordered" evidence="1">
    <location>
        <begin position="143"/>
        <end position="219"/>
    </location>
</feature>
<organism evidence="2 3">
    <name type="scientific">Phytophthora megakarya</name>
    <dbReference type="NCBI Taxonomy" id="4795"/>
    <lineage>
        <taxon>Eukaryota</taxon>
        <taxon>Sar</taxon>
        <taxon>Stramenopiles</taxon>
        <taxon>Oomycota</taxon>
        <taxon>Peronosporomycetes</taxon>
        <taxon>Peronosporales</taxon>
        <taxon>Peronosporaceae</taxon>
        <taxon>Phytophthora</taxon>
    </lineage>
</organism>
<evidence type="ECO:0000313" key="2">
    <source>
        <dbReference type="EMBL" id="OWZ14077.1"/>
    </source>
</evidence>